<dbReference type="EMBL" id="CP073720">
    <property type="protein sequence ID" value="UWP82781.1"/>
    <property type="molecule type" value="Genomic_DNA"/>
</dbReference>
<reference evidence="3" key="2">
    <citation type="submission" date="2022-09" db="EMBL/GenBank/DDBJ databases">
        <title>Biosynthetic gene clusters of Dactylosporangioum fulvum.</title>
        <authorList>
            <person name="Caradec T."/>
        </authorList>
    </citation>
    <scope>NUCLEOTIDE SEQUENCE</scope>
    <source>
        <strain evidence="3">NRRL B-16292</strain>
    </source>
</reference>
<gene>
    <name evidence="3" type="ORF">Dfulv_00170</name>
</gene>
<proteinExistence type="predicted"/>
<reference evidence="3" key="1">
    <citation type="submission" date="2021-04" db="EMBL/GenBank/DDBJ databases">
        <authorList>
            <person name="Hartkoorn R.C."/>
            <person name="Beaudoing E."/>
            <person name="Hot D."/>
        </authorList>
    </citation>
    <scope>NUCLEOTIDE SEQUENCE</scope>
    <source>
        <strain evidence="3">NRRL B-16292</strain>
    </source>
</reference>
<evidence type="ECO:0000256" key="1">
    <source>
        <dbReference type="SAM" id="Phobius"/>
    </source>
</evidence>
<dbReference type="Pfam" id="PF00092">
    <property type="entry name" value="VWA"/>
    <property type="match status" value="1"/>
</dbReference>
<evidence type="ECO:0000313" key="4">
    <source>
        <dbReference type="Proteomes" id="UP001059617"/>
    </source>
</evidence>
<evidence type="ECO:0000313" key="3">
    <source>
        <dbReference type="EMBL" id="UWP82781.1"/>
    </source>
</evidence>
<keyword evidence="1" id="KW-0472">Membrane</keyword>
<keyword evidence="4" id="KW-1185">Reference proteome</keyword>
<evidence type="ECO:0000259" key="2">
    <source>
        <dbReference type="PROSITE" id="PS50234"/>
    </source>
</evidence>
<accession>A0ABY5W3W2</accession>
<organism evidence="3 4">
    <name type="scientific">Dactylosporangium fulvum</name>
    <dbReference type="NCBI Taxonomy" id="53359"/>
    <lineage>
        <taxon>Bacteria</taxon>
        <taxon>Bacillati</taxon>
        <taxon>Actinomycetota</taxon>
        <taxon>Actinomycetes</taxon>
        <taxon>Micromonosporales</taxon>
        <taxon>Micromonosporaceae</taxon>
        <taxon>Dactylosporangium</taxon>
    </lineage>
</organism>
<dbReference type="SMART" id="SM00327">
    <property type="entry name" value="VWA"/>
    <property type="match status" value="1"/>
</dbReference>
<dbReference type="Gene3D" id="3.40.50.410">
    <property type="entry name" value="von Willebrand factor, type A domain"/>
    <property type="match status" value="1"/>
</dbReference>
<dbReference type="RefSeq" id="WP_259860552.1">
    <property type="nucleotide sequence ID" value="NZ_BAAAST010000008.1"/>
</dbReference>
<feature type="domain" description="VWFA" evidence="2">
    <location>
        <begin position="376"/>
        <end position="562"/>
    </location>
</feature>
<feature type="transmembrane region" description="Helical" evidence="1">
    <location>
        <begin position="12"/>
        <end position="36"/>
    </location>
</feature>
<sequence>MRGRHRATDLRSNGFVALAAGMVLPLVVIGAVYSGYRVMSTSGCSGTVRLSVAASPEIAPAIKDAATRWLKTEPRVNNECVAVDVAPVASAEVAAAIAGEHGVNIPSLGQADGKTHVPQVWIPDSSMWLQRMRATREDLVPQATPSLARSPIVLAVPEPTAKSLGWLENKLTWKQVLQQIVGDTRITPGIVDPNRDSVGVSTLVAMASVRDQFGPEGDSLTVGAVKSLMTGKSEQPSGLIARFPRDADPRTLSTAVTLAPLSEQALHAYNAGGPAVPLIAVYPDPAPIALDFPYAAMPRLSPNRAAAAEQFRSVLTGSEFRNLLAAHHLRANDGSVGVGMTLGPSAASGGGVTPVPDPAVINKALQMWVEITQPSRMLAVIDTSSAMKASVPSAGGLTKGQVAVQAAQGGLDLFPDSWAVGLWSFSVGHRELVPIGPLTAQRDQLRGAIGGLKPDTKGGSGLYDTIFAAYQTVQQGWDPGRGNSVVVITGGRNNSPGGISLDSLVGSLQQAEKPDQPVQIIIIGVGSEMNQAEMQKVVDATGGAVFIASDPSKIGEIFMRALALDDGR</sequence>
<keyword evidence="1" id="KW-1133">Transmembrane helix</keyword>
<dbReference type="Pfam" id="PF13531">
    <property type="entry name" value="SBP_bac_11"/>
    <property type="match status" value="1"/>
</dbReference>
<dbReference type="SUPFAM" id="SSF53850">
    <property type="entry name" value="Periplasmic binding protein-like II"/>
    <property type="match status" value="1"/>
</dbReference>
<dbReference type="SUPFAM" id="SSF53300">
    <property type="entry name" value="vWA-like"/>
    <property type="match status" value="1"/>
</dbReference>
<protein>
    <submittedName>
        <fullName evidence="3">Substrate-binding and VWA domain-containing protein</fullName>
    </submittedName>
</protein>
<dbReference type="Proteomes" id="UP001059617">
    <property type="component" value="Chromosome"/>
</dbReference>
<dbReference type="InterPro" id="IPR036465">
    <property type="entry name" value="vWFA_dom_sf"/>
</dbReference>
<keyword evidence="1" id="KW-0812">Transmembrane</keyword>
<dbReference type="PROSITE" id="PS50234">
    <property type="entry name" value="VWFA"/>
    <property type="match status" value="1"/>
</dbReference>
<dbReference type="InterPro" id="IPR002035">
    <property type="entry name" value="VWF_A"/>
</dbReference>
<name>A0ABY5W3W2_9ACTN</name>